<evidence type="ECO:0008006" key="4">
    <source>
        <dbReference type="Google" id="ProtNLM"/>
    </source>
</evidence>
<proteinExistence type="predicted"/>
<evidence type="ECO:0000313" key="3">
    <source>
        <dbReference type="Proteomes" id="UP000045706"/>
    </source>
</evidence>
<reference evidence="3" key="1">
    <citation type="submission" date="2015-05" db="EMBL/GenBank/DDBJ databases">
        <authorList>
            <person name="Fogelqvist Johan"/>
        </authorList>
    </citation>
    <scope>NUCLEOTIDE SEQUENCE [LARGE SCALE GENOMIC DNA]</scope>
</reference>
<feature type="compositionally biased region" description="Polar residues" evidence="1">
    <location>
        <begin position="244"/>
        <end position="253"/>
    </location>
</feature>
<sequence length="390" mass="43168">MTICNNGQCFKFYGPTCNSSRPNRRDFNPGSPFLTEARSLCFASQTKYHVHRGLLNTFEEVNSLSIEPWSNAINFKDVPEGVGRVFIDYLYSGLCQLSVAEKPQNGEAKSPHILETSLRVYCFALQYRVEELVRIVKEQITQLARSCRPMTLLEAAKRACNSVSKEDAWLQELVRSHSCLLLRQSEPIDQDAMYRLLSPSDNLVSQTLLRELLLCCRANADTPAASTLGDEDPLGRSCELVDTFGSSGNSESPATHPAEALEPEPVPADDSLPEAEPAPAEEPWAEAEPVPVDDSLSDAPAEEPWAEAEPVPADDPILVSEPAPELLPVGSISSGAHSLLVRRKKKKRTEDALEQQQKCLQRSEHLCVDMGWLRCDICRAEVVTWSKFAA</sequence>
<protein>
    <recommendedName>
        <fullName evidence="4">BTB domain-containing protein</fullName>
    </recommendedName>
</protein>
<feature type="compositionally biased region" description="Low complexity" evidence="1">
    <location>
        <begin position="307"/>
        <end position="316"/>
    </location>
</feature>
<accession>A0A0G4L5X7</accession>
<dbReference type="AlphaFoldDB" id="A0A0G4L5X7"/>
<dbReference type="Proteomes" id="UP000045706">
    <property type="component" value="Unassembled WGS sequence"/>
</dbReference>
<organism evidence="2 3">
    <name type="scientific">Verticillium longisporum</name>
    <name type="common">Verticillium dahliae var. longisporum</name>
    <dbReference type="NCBI Taxonomy" id="100787"/>
    <lineage>
        <taxon>Eukaryota</taxon>
        <taxon>Fungi</taxon>
        <taxon>Dikarya</taxon>
        <taxon>Ascomycota</taxon>
        <taxon>Pezizomycotina</taxon>
        <taxon>Sordariomycetes</taxon>
        <taxon>Hypocreomycetidae</taxon>
        <taxon>Glomerellales</taxon>
        <taxon>Plectosphaerellaceae</taxon>
        <taxon>Verticillium</taxon>
    </lineage>
</organism>
<dbReference type="EMBL" id="CVQI01007779">
    <property type="protein sequence ID" value="CRK17160.1"/>
    <property type="molecule type" value="Genomic_DNA"/>
</dbReference>
<evidence type="ECO:0000313" key="2">
    <source>
        <dbReference type="EMBL" id="CRK17160.1"/>
    </source>
</evidence>
<feature type="region of interest" description="Disordered" evidence="1">
    <location>
        <begin position="239"/>
        <end position="319"/>
    </location>
</feature>
<evidence type="ECO:0000256" key="1">
    <source>
        <dbReference type="SAM" id="MobiDB-lite"/>
    </source>
</evidence>
<feature type="compositionally biased region" description="Low complexity" evidence="1">
    <location>
        <begin position="274"/>
        <end position="289"/>
    </location>
</feature>
<name>A0A0G4L5X7_VERLO</name>
<gene>
    <name evidence="2" type="ORF">BN1723_002329</name>
</gene>